<organism evidence="3 4">
    <name type="scientific">Roseburia intestinalis L1-82</name>
    <dbReference type="NCBI Taxonomy" id="536231"/>
    <lineage>
        <taxon>Bacteria</taxon>
        <taxon>Bacillati</taxon>
        <taxon>Bacillota</taxon>
        <taxon>Clostridia</taxon>
        <taxon>Lachnospirales</taxon>
        <taxon>Lachnospiraceae</taxon>
        <taxon>Roseburia</taxon>
    </lineage>
</organism>
<dbReference type="GO" id="GO:0003677">
    <property type="term" value="F:DNA binding"/>
    <property type="evidence" value="ECO:0007669"/>
    <property type="project" value="InterPro"/>
</dbReference>
<feature type="domain" description="Transposase IS116/IS110/IS902 C-terminal" evidence="2">
    <location>
        <begin position="284"/>
        <end position="364"/>
    </location>
</feature>
<dbReference type="AlphaFoldDB" id="C7G7N6"/>
<dbReference type="GO" id="GO:0004803">
    <property type="term" value="F:transposase activity"/>
    <property type="evidence" value="ECO:0007669"/>
    <property type="project" value="InterPro"/>
</dbReference>
<dbReference type="Proteomes" id="UP000004828">
    <property type="component" value="Unassembled WGS sequence"/>
</dbReference>
<reference evidence="3 4" key="1">
    <citation type="submission" date="2009-08" db="EMBL/GenBank/DDBJ databases">
        <authorList>
            <person name="Weinstock G."/>
            <person name="Sodergren E."/>
            <person name="Clifton S."/>
            <person name="Fulton L."/>
            <person name="Fulton B."/>
            <person name="Courtney L."/>
            <person name="Fronick C."/>
            <person name="Harrison M."/>
            <person name="Strong C."/>
            <person name="Farmer C."/>
            <person name="Delahaunty K."/>
            <person name="Markovic C."/>
            <person name="Hall O."/>
            <person name="Minx P."/>
            <person name="Tomlinson C."/>
            <person name="Mitreva M."/>
            <person name="Nelson J."/>
            <person name="Hou S."/>
            <person name="Wollam A."/>
            <person name="Pepin K.H."/>
            <person name="Johnson M."/>
            <person name="Bhonagiri V."/>
            <person name="Nash W.E."/>
            <person name="Warren W."/>
            <person name="Chinwalla A."/>
            <person name="Mardis E.R."/>
            <person name="Wilson R.K."/>
        </authorList>
    </citation>
    <scope>NUCLEOTIDE SEQUENCE [LARGE SCALE GENOMIC DNA]</scope>
    <source>
        <strain evidence="3 4">L1-82</strain>
    </source>
</reference>
<dbReference type="Pfam" id="PF01548">
    <property type="entry name" value="DEDD_Tnp_IS110"/>
    <property type="match status" value="1"/>
</dbReference>
<evidence type="ECO:0000313" key="3">
    <source>
        <dbReference type="EMBL" id="EEV02184.1"/>
    </source>
</evidence>
<evidence type="ECO:0000259" key="1">
    <source>
        <dbReference type="Pfam" id="PF01548"/>
    </source>
</evidence>
<dbReference type="GO" id="GO:0006313">
    <property type="term" value="P:DNA transposition"/>
    <property type="evidence" value="ECO:0007669"/>
    <property type="project" value="InterPro"/>
</dbReference>
<dbReference type="EMBL" id="ABYJ02000044">
    <property type="protein sequence ID" value="EEV02184.1"/>
    <property type="molecule type" value="Genomic_DNA"/>
</dbReference>
<comment type="caution">
    <text evidence="3">The sequence shown here is derived from an EMBL/GenBank/DDBJ whole genome shotgun (WGS) entry which is preliminary data.</text>
</comment>
<protein>
    <submittedName>
        <fullName evidence="3">Transposase, IS116/IS110/IS902 family</fullName>
    </submittedName>
</protein>
<gene>
    <name evidence="3" type="ORF">ROSINTL182_05910</name>
</gene>
<dbReference type="InterPro" id="IPR003346">
    <property type="entry name" value="Transposase_20"/>
</dbReference>
<proteinExistence type="predicted"/>
<dbReference type="HOGENOM" id="CLU_036902_11_0_9"/>
<evidence type="ECO:0000259" key="2">
    <source>
        <dbReference type="Pfam" id="PF02371"/>
    </source>
</evidence>
<dbReference type="PANTHER" id="PTHR33055:SF15">
    <property type="entry name" value="TRANSPOSASE-RELATED"/>
    <property type="match status" value="1"/>
</dbReference>
<dbReference type="NCBIfam" id="NF033542">
    <property type="entry name" value="transpos_IS110"/>
    <property type="match status" value="1"/>
</dbReference>
<name>C7G7N6_9FIRM</name>
<dbReference type="InterPro" id="IPR047650">
    <property type="entry name" value="Transpos_IS110"/>
</dbReference>
<dbReference type="Pfam" id="PF02371">
    <property type="entry name" value="Transposase_20"/>
    <property type="match status" value="1"/>
</dbReference>
<dbReference type="InterPro" id="IPR002525">
    <property type="entry name" value="Transp_IS110-like_N"/>
</dbReference>
<feature type="domain" description="Transposase IS110-like N-terminal" evidence="1">
    <location>
        <begin position="35"/>
        <end position="185"/>
    </location>
</feature>
<evidence type="ECO:0000313" key="4">
    <source>
        <dbReference type="Proteomes" id="UP000004828"/>
    </source>
</evidence>
<sequence>MDSTSSKVRIISGKSPANSIVKELLRMKDLLEISCGLDVHKEKIVACILTGPLGKPTHSEIREFSTLIPDMIALRDWIVSRNCHHVAMESTGIYWMPIYEILEDAFSGDITLLVVNARHMKNVPGKKTDMRDSEWISTLLRAGLLNGSFIPEKRIREFRDLNRYRKSIIRDITSQKNRIEKFLQSSGFRLSSFISDIFGASGKNIILHLIEHGQIDRTALDSCLKTKTRNHIDEILMSVNGTLSEHQKKFLKILMNHYDSLKEHLNEIEKDLEQDIEPFILQVQQLNSIYGISTTASCAIIAEIGVDMKPFKTAEHICSWAGLCPGNNESAGKRKSTSVTKGNPYIKSMLCEIAWVIAGKRNTYLSAWYWRIKQKKGAKKAIVALARKLLVIIYTMLKQGTLFDESCFEARRKNCEQKQLSRYIRELEKHGYHVEAQG</sequence>
<accession>C7G7N6</accession>
<dbReference type="PANTHER" id="PTHR33055">
    <property type="entry name" value="TRANSPOSASE FOR INSERTION SEQUENCE ELEMENT IS1111A"/>
    <property type="match status" value="1"/>
</dbReference>